<dbReference type="AlphaFoldDB" id="Q38FR7"/>
<dbReference type="RefSeq" id="XP_803562.1">
    <property type="nucleotide sequence ID" value="XM_798469.1"/>
</dbReference>
<evidence type="ECO:0000256" key="1">
    <source>
        <dbReference type="SAM" id="MobiDB-lite"/>
    </source>
</evidence>
<keyword evidence="3" id="KW-1185">Reference proteome</keyword>
<dbReference type="InParanoid" id="Q38FR7"/>
<accession>Q38FR7</accession>
<organism evidence="2 3">
    <name type="scientific">Trypanosoma brucei brucei (strain 927/4 GUTat10.1)</name>
    <dbReference type="NCBI Taxonomy" id="185431"/>
    <lineage>
        <taxon>Eukaryota</taxon>
        <taxon>Discoba</taxon>
        <taxon>Euglenozoa</taxon>
        <taxon>Kinetoplastea</taxon>
        <taxon>Metakinetoplastina</taxon>
        <taxon>Trypanosomatida</taxon>
        <taxon>Trypanosomatidae</taxon>
        <taxon>Trypanosoma</taxon>
    </lineage>
</organism>
<reference evidence="2 3" key="1">
    <citation type="journal article" date="2005" name="Science">
        <title>Comparative genomics of trypanosomatid parasitic protozoa.</title>
        <authorList>
            <person name="El-Sayed N.M."/>
            <person name="Myler P.J."/>
            <person name="Blandin G."/>
            <person name="Berriman M."/>
            <person name="Crabtree J."/>
            <person name="Aggarwal G."/>
            <person name="Caler E."/>
            <person name="Renauld H."/>
            <person name="Worthey E.A."/>
            <person name="Hertz-Fowler C."/>
            <person name="Ghedin E."/>
            <person name="Peacock C."/>
            <person name="Bartholomeu D.C."/>
            <person name="Haas B.J."/>
            <person name="Tran A.N."/>
            <person name="Wortman J.R."/>
            <person name="Alsmark U.C."/>
            <person name="Angiuoli S."/>
            <person name="Anupama A."/>
            <person name="Badger J."/>
            <person name="Bringaud F."/>
            <person name="Cadag E."/>
            <person name="Carlton J.M."/>
            <person name="Cerqueira G.C."/>
            <person name="Creasy T."/>
            <person name="Delcher A.L."/>
            <person name="Djikeng A."/>
            <person name="Embley T.M."/>
            <person name="Hauser C."/>
            <person name="Ivens A.C."/>
            <person name="Kummerfeld S.K."/>
            <person name="Pereira-Leal J.B."/>
            <person name="Nilsson D."/>
            <person name="Peterson J."/>
            <person name="Salzberg S.L."/>
            <person name="Shallom J."/>
            <person name="Silva J.C."/>
            <person name="Sundaram J."/>
            <person name="Westenberger S."/>
            <person name="White O."/>
            <person name="Melville S.E."/>
            <person name="Donelson J.E."/>
            <person name="Andersson B."/>
            <person name="Stuart K.D."/>
            <person name="Hall N."/>
        </authorList>
    </citation>
    <scope>NUCLEOTIDE SEQUENCE [LARGE SCALE GENOMIC DNA]</scope>
    <source>
        <strain evidence="2 3">927/4 GUTat10.1</strain>
    </source>
</reference>
<name>Q38FR7_TRYB2</name>
<evidence type="ECO:0000313" key="3">
    <source>
        <dbReference type="Proteomes" id="UP000008524"/>
    </source>
</evidence>
<proteinExistence type="predicted"/>
<sequence>MLKKINTFILFSSCPQVYRKIRKESINQSTYKEDQHQHACNNMIIHEKTSPKSRAAAATIHTHKHTDAQKRTPIPPFYICHKTSSNKKATEKKQTHTNTQKFKNVKKQIHIKKSNNIYAKQHNQHQRTEAI</sequence>
<reference evidence="2 3" key="2">
    <citation type="journal article" date="2005" name="Science">
        <title>The genome of the African trypanosome Trypanosoma brucei.</title>
        <authorList>
            <person name="Berriman M."/>
            <person name="Ghedin E."/>
            <person name="Hertz-Fowler C."/>
            <person name="Blandin G."/>
            <person name="Renauld H."/>
            <person name="Bartholomeu D.C."/>
            <person name="Lennard N.J."/>
            <person name="Caler E."/>
            <person name="Hamlin N.E."/>
            <person name="Haas B."/>
            <person name="Bohme U."/>
            <person name="Hannick L."/>
            <person name="Aslett M.A."/>
            <person name="Shallom J."/>
            <person name="Marcello L."/>
            <person name="Hou L."/>
            <person name="Wickstead B."/>
            <person name="Alsmark U.C."/>
            <person name="Arrowsmith C."/>
            <person name="Atkin R.J."/>
            <person name="Barron A.J."/>
            <person name="Bringaud F."/>
            <person name="Brooks K."/>
            <person name="Carrington M."/>
            <person name="Cherevach I."/>
            <person name="Chillingworth T.J."/>
            <person name="Churcher C."/>
            <person name="Clark L.N."/>
            <person name="Corton C.H."/>
            <person name="Cronin A."/>
            <person name="Davies R.M."/>
            <person name="Doggett J."/>
            <person name="Djikeng A."/>
            <person name="Feldblyum T."/>
            <person name="Field M.C."/>
            <person name="Fraser A."/>
            <person name="Goodhead I."/>
            <person name="Hance Z."/>
            <person name="Harper D."/>
            <person name="Harris B.R."/>
            <person name="Hauser H."/>
            <person name="Hostetler J."/>
            <person name="Ivens A."/>
            <person name="Jagels K."/>
            <person name="Johnson D."/>
            <person name="Johnson J."/>
            <person name="Jones K."/>
            <person name="Kerhornou A.X."/>
            <person name="Koo H."/>
            <person name="Larke N."/>
            <person name="Landfear S."/>
            <person name="Larkin C."/>
            <person name="Leech V."/>
            <person name="Line A."/>
            <person name="Lord A."/>
            <person name="Macleod A."/>
            <person name="Mooney P.J."/>
            <person name="Moule S."/>
            <person name="Martin D.M."/>
            <person name="Morgan G.W."/>
            <person name="Mungall K."/>
            <person name="Norbertczak H."/>
            <person name="Ormond D."/>
            <person name="Pai G."/>
            <person name="Peacock C.S."/>
            <person name="Peterson J."/>
            <person name="Quail M.A."/>
            <person name="Rabbinowitsch E."/>
            <person name="Rajandream M.A."/>
            <person name="Reitter C."/>
            <person name="Salzberg S.L."/>
            <person name="Sanders M."/>
            <person name="Schobel S."/>
            <person name="Sharp S."/>
            <person name="Simmonds M."/>
            <person name="Simpson A.J."/>
            <person name="Tallon L."/>
            <person name="Turner C.M."/>
            <person name="Tait A."/>
            <person name="Tivey A.R."/>
            <person name="Van Aken S."/>
            <person name="Walker D."/>
            <person name="Wanless D."/>
            <person name="Wang S."/>
            <person name="White B."/>
            <person name="White O."/>
            <person name="Whitehead S."/>
            <person name="Woodward J."/>
            <person name="Wortman J."/>
            <person name="Adams M.D."/>
            <person name="Embley T.M."/>
            <person name="Gull K."/>
            <person name="Ullu E."/>
            <person name="Barry J.D."/>
            <person name="Fairlamb A.H."/>
            <person name="Opperdoes F."/>
            <person name="Barrell B.G."/>
            <person name="Donelson J.E."/>
            <person name="Hall N."/>
            <person name="Fraser C.M."/>
            <person name="Melville S.E."/>
            <person name="El-Sayed N.M."/>
        </authorList>
    </citation>
    <scope>NUCLEOTIDE SEQUENCE [LARGE SCALE GENOMIC DNA]</scope>
    <source>
        <strain evidence="2 3">927/4 GUTat10.1</strain>
    </source>
</reference>
<dbReference type="Proteomes" id="UP000008524">
    <property type="component" value="Chromosome 9"/>
</dbReference>
<feature type="region of interest" description="Disordered" evidence="1">
    <location>
        <begin position="49"/>
        <end position="101"/>
    </location>
</feature>
<dbReference type="EMBL" id="CM000207">
    <property type="protein sequence ID" value="EAN76353.1"/>
    <property type="molecule type" value="Genomic_DNA"/>
</dbReference>
<dbReference type="PaxDb" id="5691-EAN76353"/>
<dbReference type="KEGG" id="tbr:Tb09.160.1190"/>
<dbReference type="GeneID" id="3660225"/>
<protein>
    <submittedName>
        <fullName evidence="2">Uncharacterized protein</fullName>
    </submittedName>
</protein>
<gene>
    <name evidence="2" type="ORF">Tb09.160.1190</name>
</gene>
<evidence type="ECO:0000313" key="2">
    <source>
        <dbReference type="EMBL" id="EAN76353.1"/>
    </source>
</evidence>